<evidence type="ECO:0000256" key="2">
    <source>
        <dbReference type="ARBA" id="ARBA00022737"/>
    </source>
</evidence>
<dbReference type="PANTHER" id="PTHR46652">
    <property type="entry name" value="LEUCINE-RICH REPEAT AND IQ DOMAIN-CONTAINING PROTEIN 1-RELATED"/>
    <property type="match status" value="1"/>
</dbReference>
<dbReference type="InterPro" id="IPR050836">
    <property type="entry name" value="SDS22/Internalin_LRR"/>
</dbReference>
<accession>A0A1T5L8N3</accession>
<sequence>MNKHFLNGLILGIMMTFILSSILVFSEDLKDTIEVVFNSVNLEVNGEKIKIDNILYDGTTYIPIRKVAKMVGKEVKWDSKTRTVSINESKNDDKVENSKAVSSKINKTEEDPNEIKFNEKGLENIVRKMINKPSGKIYAGDVKEITKIVFPNPENEEDVISDIEPLKHFTDLKEIELNNHKIFDITPLKDLKNLEKLSLNSNNIKDIASLKNLIKLQELHLSRNKIENISDLEGLKELKVLALNGNKIIDLKGIENLNGLQKLFLSENAIKDISNLEKLINLQVLYLYHNKLTDITPVGNLKKLRNLSLNNNDISDIKVLGELTNLEKLVIKNNKISSISILSDLKDLKILYLRGNNIKDLSPANEIFSQLIDKDFELKTSEN</sequence>
<protein>
    <submittedName>
        <fullName evidence="5">Internalin A</fullName>
    </submittedName>
</protein>
<evidence type="ECO:0000256" key="3">
    <source>
        <dbReference type="SAM" id="MobiDB-lite"/>
    </source>
</evidence>
<evidence type="ECO:0000313" key="6">
    <source>
        <dbReference type="Proteomes" id="UP000190285"/>
    </source>
</evidence>
<dbReference type="Pfam" id="PF12799">
    <property type="entry name" value="LRR_4"/>
    <property type="match status" value="3"/>
</dbReference>
<evidence type="ECO:0000256" key="1">
    <source>
        <dbReference type="ARBA" id="ARBA00022614"/>
    </source>
</evidence>
<dbReference type="Pfam" id="PF07833">
    <property type="entry name" value="Cu_amine_oxidN1"/>
    <property type="match status" value="1"/>
</dbReference>
<dbReference type="InterPro" id="IPR012854">
    <property type="entry name" value="Cu_amine_oxidase-like_N"/>
</dbReference>
<keyword evidence="1" id="KW-0433">Leucine-rich repeat</keyword>
<evidence type="ECO:0000259" key="4">
    <source>
        <dbReference type="Pfam" id="PF07833"/>
    </source>
</evidence>
<dbReference type="PROSITE" id="PS51450">
    <property type="entry name" value="LRR"/>
    <property type="match status" value="8"/>
</dbReference>
<organism evidence="5 6">
    <name type="scientific">Maledivibacter halophilus</name>
    <dbReference type="NCBI Taxonomy" id="36842"/>
    <lineage>
        <taxon>Bacteria</taxon>
        <taxon>Bacillati</taxon>
        <taxon>Bacillota</taxon>
        <taxon>Clostridia</taxon>
        <taxon>Peptostreptococcales</taxon>
        <taxon>Caminicellaceae</taxon>
        <taxon>Maledivibacter</taxon>
    </lineage>
</organism>
<keyword evidence="6" id="KW-1185">Reference proteome</keyword>
<evidence type="ECO:0000313" key="5">
    <source>
        <dbReference type="EMBL" id="SKC72341.1"/>
    </source>
</evidence>
<dbReference type="Proteomes" id="UP000190285">
    <property type="component" value="Unassembled WGS sequence"/>
</dbReference>
<keyword evidence="2" id="KW-0677">Repeat</keyword>
<name>A0A1T5L8N3_9FIRM</name>
<dbReference type="SMART" id="SM00365">
    <property type="entry name" value="LRR_SD22"/>
    <property type="match status" value="8"/>
</dbReference>
<dbReference type="InterPro" id="IPR032675">
    <property type="entry name" value="LRR_dom_sf"/>
</dbReference>
<feature type="domain" description="Copper amine oxidase-like N-terminal" evidence="4">
    <location>
        <begin position="32"/>
        <end position="86"/>
    </location>
</feature>
<dbReference type="SUPFAM" id="SSF52058">
    <property type="entry name" value="L domain-like"/>
    <property type="match status" value="1"/>
</dbReference>
<gene>
    <name evidence="5" type="ORF">SAMN02194393_02607</name>
</gene>
<dbReference type="SUPFAM" id="SSF55383">
    <property type="entry name" value="Copper amine oxidase, domain N"/>
    <property type="match status" value="1"/>
</dbReference>
<reference evidence="5 6" key="1">
    <citation type="submission" date="2017-02" db="EMBL/GenBank/DDBJ databases">
        <authorList>
            <person name="Peterson S.W."/>
        </authorList>
    </citation>
    <scope>NUCLEOTIDE SEQUENCE [LARGE SCALE GENOMIC DNA]</scope>
    <source>
        <strain evidence="5 6">M1</strain>
    </source>
</reference>
<proteinExistence type="predicted"/>
<dbReference type="InterPro" id="IPR025875">
    <property type="entry name" value="Leu-rich_rpt_4"/>
</dbReference>
<dbReference type="InterPro" id="IPR036582">
    <property type="entry name" value="Mao_N_sf"/>
</dbReference>
<dbReference type="PANTHER" id="PTHR46652:SF3">
    <property type="entry name" value="LEUCINE-RICH REPEAT-CONTAINING PROTEIN 9"/>
    <property type="match status" value="1"/>
</dbReference>
<dbReference type="STRING" id="36842.SAMN02194393_02607"/>
<dbReference type="EMBL" id="FUZT01000006">
    <property type="protein sequence ID" value="SKC72341.1"/>
    <property type="molecule type" value="Genomic_DNA"/>
</dbReference>
<dbReference type="RefSeq" id="WP_170917404.1">
    <property type="nucleotide sequence ID" value="NZ_FUZT01000006.1"/>
</dbReference>
<dbReference type="InterPro" id="IPR003591">
    <property type="entry name" value="Leu-rich_rpt_typical-subtyp"/>
</dbReference>
<dbReference type="SMART" id="SM00369">
    <property type="entry name" value="LRR_TYP"/>
    <property type="match status" value="7"/>
</dbReference>
<feature type="region of interest" description="Disordered" evidence="3">
    <location>
        <begin position="88"/>
        <end position="107"/>
    </location>
</feature>
<dbReference type="InterPro" id="IPR001611">
    <property type="entry name" value="Leu-rich_rpt"/>
</dbReference>
<dbReference type="AlphaFoldDB" id="A0A1T5L8N3"/>
<dbReference type="Gene3D" id="3.80.10.10">
    <property type="entry name" value="Ribonuclease Inhibitor"/>
    <property type="match status" value="2"/>
</dbReference>